<evidence type="ECO:0000256" key="1">
    <source>
        <dbReference type="SAM" id="MobiDB-lite"/>
    </source>
</evidence>
<sequence>MARRDRVPRHKSRTHKRNENAKLSPFQREQKRSKMANQVPTAATMGSLDSVPHSQRRIFDYLKERRSRQQARRAALEQTRGGRDVAVAVDDTPNAACVSSSNDTHASAPQMSAAAEVATGVTKRKKASKAQAAFASLNDELGASVGAVLQPLASRRSRATDGDDAATTTSAAGGGDASAPRTVEEIIARKKERKHRRKQEARRVRVAAQLQEAQEQLDEYAKTANSAGKRGRKRASKAAAGEEEEEGAPAQTRDRVNVAFERKLRTMEKEKEEAQQQQQQQQQQQLRETSRKRRRGASQDAGEHALGDGSEAVAEVESTPSAPPPPQQQQRKRISFDAEVEDRAAAADESRGRSRSRNAPRKPQDFYELVDVVRYGERVEAPPVFDVLPNRNAAVSRLARELEREESRSRDDGAARERHRLLAGGGQLAQQKRLARLGLAPAITHTTSGAEPGAAARMSKAEEIKALRDRVMATYQRNRRREVVERKGVNMKHEFPQFA</sequence>
<reference evidence="2 3" key="1">
    <citation type="journal article" date="2021" name="MBio">
        <title>A New Model Trypanosomatid, Novymonas esmeraldas: Genomic Perception of Its 'Candidatus Pandoraea novymonadis' Endosymbiont.</title>
        <authorList>
            <person name="Zakharova A."/>
            <person name="Saura A."/>
            <person name="Butenko A."/>
            <person name="Podesvova L."/>
            <person name="Warmusova S."/>
            <person name="Kostygov A.Y."/>
            <person name="Nenarokova A."/>
            <person name="Lukes J."/>
            <person name="Opperdoes F.R."/>
            <person name="Yurchenko V."/>
        </authorList>
    </citation>
    <scope>NUCLEOTIDE SEQUENCE [LARGE SCALE GENOMIC DNA]</scope>
    <source>
        <strain evidence="2 3">E262AT.01</strain>
    </source>
</reference>
<accession>A0AAW0EPW9</accession>
<dbReference type="AlphaFoldDB" id="A0AAW0EPW9"/>
<dbReference type="EMBL" id="JAECZO010000049">
    <property type="protein sequence ID" value="KAK7195194.1"/>
    <property type="molecule type" value="Genomic_DNA"/>
</dbReference>
<feature type="compositionally biased region" description="Basic and acidic residues" evidence="1">
    <location>
        <begin position="341"/>
        <end position="352"/>
    </location>
</feature>
<comment type="caution">
    <text evidence="2">The sequence shown here is derived from an EMBL/GenBank/DDBJ whole genome shotgun (WGS) entry which is preliminary data.</text>
</comment>
<protein>
    <submittedName>
        <fullName evidence="2">Uncharacterized protein</fullName>
    </submittedName>
</protein>
<feature type="region of interest" description="Disordered" evidence="1">
    <location>
        <begin position="1"/>
        <end position="52"/>
    </location>
</feature>
<name>A0AAW0EPW9_9TRYP</name>
<dbReference type="Proteomes" id="UP001430356">
    <property type="component" value="Unassembled WGS sequence"/>
</dbReference>
<feature type="compositionally biased region" description="Basic residues" evidence="1">
    <location>
        <begin position="1"/>
        <end position="16"/>
    </location>
</feature>
<evidence type="ECO:0000313" key="3">
    <source>
        <dbReference type="Proteomes" id="UP001430356"/>
    </source>
</evidence>
<feature type="compositionally biased region" description="Basic and acidic residues" evidence="1">
    <location>
        <begin position="252"/>
        <end position="274"/>
    </location>
</feature>
<feature type="region of interest" description="Disordered" evidence="1">
    <location>
        <begin position="154"/>
        <end position="183"/>
    </location>
</feature>
<keyword evidence="3" id="KW-1185">Reference proteome</keyword>
<evidence type="ECO:0000313" key="2">
    <source>
        <dbReference type="EMBL" id="KAK7195194.1"/>
    </source>
</evidence>
<gene>
    <name evidence="2" type="ORF">NESM_000444300</name>
</gene>
<organism evidence="2 3">
    <name type="scientific">Novymonas esmeraldas</name>
    <dbReference type="NCBI Taxonomy" id="1808958"/>
    <lineage>
        <taxon>Eukaryota</taxon>
        <taxon>Discoba</taxon>
        <taxon>Euglenozoa</taxon>
        <taxon>Kinetoplastea</taxon>
        <taxon>Metakinetoplastina</taxon>
        <taxon>Trypanosomatida</taxon>
        <taxon>Trypanosomatidae</taxon>
        <taxon>Novymonas</taxon>
    </lineage>
</organism>
<feature type="region of interest" description="Disordered" evidence="1">
    <location>
        <begin position="219"/>
        <end position="362"/>
    </location>
</feature>
<feature type="compositionally biased region" description="Low complexity" evidence="1">
    <location>
        <begin position="275"/>
        <end position="285"/>
    </location>
</feature>
<proteinExistence type="predicted"/>